<dbReference type="NCBIfam" id="TIGR02800">
    <property type="entry name" value="propeller_TolB"/>
    <property type="match status" value="1"/>
</dbReference>
<organism evidence="9 10">
    <name type="scientific">Pseudoalteromonas luteoviolacea S4054</name>
    <dbReference type="NCBI Taxonomy" id="1129367"/>
    <lineage>
        <taxon>Bacteria</taxon>
        <taxon>Pseudomonadati</taxon>
        <taxon>Pseudomonadota</taxon>
        <taxon>Gammaproteobacteria</taxon>
        <taxon>Alteromonadales</taxon>
        <taxon>Pseudoalteromonadaceae</taxon>
        <taxon>Pseudoalteromonas</taxon>
    </lineage>
</organism>
<gene>
    <name evidence="7 9" type="primary">tolB</name>
    <name evidence="9" type="ORF">N479_15060</name>
</gene>
<name>A0A0F6AAX3_9GAMM</name>
<dbReference type="GO" id="GO:0042597">
    <property type="term" value="C:periplasmic space"/>
    <property type="evidence" value="ECO:0007669"/>
    <property type="project" value="UniProtKB-SubCell"/>
</dbReference>
<dbReference type="HAMAP" id="MF_00671">
    <property type="entry name" value="TolB"/>
    <property type="match status" value="1"/>
</dbReference>
<dbReference type="Gene3D" id="3.40.50.10070">
    <property type="entry name" value="TolB, N-terminal domain"/>
    <property type="match status" value="1"/>
</dbReference>
<protein>
    <recommendedName>
        <fullName evidence="7">Tol-Pal system protein TolB</fullName>
    </recommendedName>
</protein>
<dbReference type="SUPFAM" id="SSF52964">
    <property type="entry name" value="TolB, N-terminal domain"/>
    <property type="match status" value="1"/>
</dbReference>
<dbReference type="Pfam" id="PF07676">
    <property type="entry name" value="PD40"/>
    <property type="match status" value="4"/>
</dbReference>
<comment type="similarity">
    <text evidence="2 7">Belongs to the TolB family.</text>
</comment>
<evidence type="ECO:0000256" key="7">
    <source>
        <dbReference type="HAMAP-Rule" id="MF_00671"/>
    </source>
</evidence>
<proteinExistence type="inferred from homology"/>
<dbReference type="PATRIC" id="fig|1129367.4.peg.2844"/>
<evidence type="ECO:0000256" key="5">
    <source>
        <dbReference type="ARBA" id="ARBA00022764"/>
    </source>
</evidence>
<evidence type="ECO:0000256" key="2">
    <source>
        <dbReference type="ARBA" id="ARBA00009820"/>
    </source>
</evidence>
<evidence type="ECO:0000256" key="1">
    <source>
        <dbReference type="ARBA" id="ARBA00004418"/>
    </source>
</evidence>
<dbReference type="PANTHER" id="PTHR36842:SF1">
    <property type="entry name" value="PROTEIN TOLB"/>
    <property type="match status" value="1"/>
</dbReference>
<dbReference type="Pfam" id="PF04052">
    <property type="entry name" value="TolB_N"/>
    <property type="match status" value="1"/>
</dbReference>
<evidence type="ECO:0000256" key="3">
    <source>
        <dbReference type="ARBA" id="ARBA00022618"/>
    </source>
</evidence>
<dbReference type="GO" id="GO:0017038">
    <property type="term" value="P:protein import"/>
    <property type="evidence" value="ECO:0007669"/>
    <property type="project" value="InterPro"/>
</dbReference>
<dbReference type="InterPro" id="IPR014167">
    <property type="entry name" value="Tol-Pal_TolB"/>
</dbReference>
<comment type="function">
    <text evidence="7">Part of the Tol-Pal system, which plays a role in outer membrane invagination during cell division and is important for maintaining outer membrane integrity.</text>
</comment>
<feature type="chain" id="PRO_5008987716" description="Tol-Pal system protein TolB" evidence="7">
    <location>
        <begin position="23"/>
        <end position="452"/>
    </location>
</feature>
<dbReference type="InterPro" id="IPR011042">
    <property type="entry name" value="6-blade_b-propeller_TolB-like"/>
</dbReference>
<dbReference type="EMBL" id="AUXW01000149">
    <property type="protein sequence ID" value="KKE83315.1"/>
    <property type="molecule type" value="Genomic_DNA"/>
</dbReference>
<dbReference type="Gene3D" id="2.120.10.30">
    <property type="entry name" value="TolB, C-terminal domain"/>
    <property type="match status" value="1"/>
</dbReference>
<feature type="domain" description="TolB N-terminal" evidence="8">
    <location>
        <begin position="24"/>
        <end position="126"/>
    </location>
</feature>
<evidence type="ECO:0000259" key="8">
    <source>
        <dbReference type="Pfam" id="PF04052"/>
    </source>
</evidence>
<keyword evidence="6 7" id="KW-0131">Cell cycle</keyword>
<sequence precursor="true">MLKHLKNIVLVFAFSMTTLAHAALEIVITEGVDSARPLGVVPFKYIGNGEAPSEISSVVAADLMRSGKFKAVSEDQMPQLPTTDEEVDYDAWVNLGVEAIIVGTITQQPANRYLVKYELIDVLRAQITGGETRMMSNGKLMKSQDHILESRQSVIDSDSFRYYSHQISDVVYEALTGERGAFRTKIAYVIVREEQDKPYQLVVADYDGFNEQVLLRSKEPLMSPAWSPDGNKLAYVTFENRQSQVYVQDIYTGKREKLTSYPGINGAPQFSPDGSQMLVVLSKDKGGATEVYLIDLETRVEKRLTKHRSIDTEPSWHPNGREIVYTSERGGNAQIYKLNLDTGRSRRVTFDGDMNLAGSITPDGKQLVMVNRTLGQYHIAKKEFDSGLFQVLTRTRLDESPSIAPNGSMIIYSTLHNNKQVLALVSMDGRFKARLPVLDGQVKAPAWSPFLQ</sequence>
<reference evidence="9 10" key="1">
    <citation type="journal article" date="2015" name="BMC Genomics">
        <title>Genome mining reveals unlocked bioactive potential of marine Gram-negative bacteria.</title>
        <authorList>
            <person name="Machado H."/>
            <person name="Sonnenschein E.C."/>
            <person name="Melchiorsen J."/>
            <person name="Gram L."/>
        </authorList>
    </citation>
    <scope>NUCLEOTIDE SEQUENCE [LARGE SCALE GENOMIC DNA]</scope>
    <source>
        <strain evidence="9 10">S4054</strain>
    </source>
</reference>
<evidence type="ECO:0000256" key="6">
    <source>
        <dbReference type="ARBA" id="ARBA00023306"/>
    </source>
</evidence>
<dbReference type="AlphaFoldDB" id="A0A0F6AAX3"/>
<keyword evidence="4 7" id="KW-0732">Signal</keyword>
<dbReference type="SUPFAM" id="SSF69304">
    <property type="entry name" value="Tricorn protease N-terminal domain"/>
    <property type="match status" value="1"/>
</dbReference>
<comment type="caution">
    <text evidence="9">The sequence shown here is derived from an EMBL/GenBank/DDBJ whole genome shotgun (WGS) entry which is preliminary data.</text>
</comment>
<keyword evidence="3 7" id="KW-0132">Cell division</keyword>
<keyword evidence="5 7" id="KW-0574">Periplasm</keyword>
<feature type="signal peptide" evidence="7">
    <location>
        <begin position="1"/>
        <end position="22"/>
    </location>
</feature>
<dbReference type="Proteomes" id="UP000033434">
    <property type="component" value="Unassembled WGS sequence"/>
</dbReference>
<evidence type="ECO:0000313" key="10">
    <source>
        <dbReference type="Proteomes" id="UP000033434"/>
    </source>
</evidence>
<comment type="subunit">
    <text evidence="7">The Tol-Pal system is composed of five core proteins: the inner membrane proteins TolA, TolQ and TolR, the periplasmic protein TolB and the outer membrane protein Pal. They form a network linking the inner and outer membranes and the peptidoglycan layer.</text>
</comment>
<accession>A0A0F6AAX3</accession>
<dbReference type="PANTHER" id="PTHR36842">
    <property type="entry name" value="PROTEIN TOLB HOMOLOG"/>
    <property type="match status" value="1"/>
</dbReference>
<dbReference type="InterPro" id="IPR011659">
    <property type="entry name" value="WD40"/>
</dbReference>
<dbReference type="InterPro" id="IPR007195">
    <property type="entry name" value="TolB_N"/>
</dbReference>
<dbReference type="GO" id="GO:0051301">
    <property type="term" value="P:cell division"/>
    <property type="evidence" value="ECO:0007669"/>
    <property type="project" value="UniProtKB-UniRule"/>
</dbReference>
<evidence type="ECO:0000256" key="4">
    <source>
        <dbReference type="ARBA" id="ARBA00022729"/>
    </source>
</evidence>
<dbReference type="RefSeq" id="WP_046356430.1">
    <property type="nucleotide sequence ID" value="NZ_AUXW01000149.1"/>
</dbReference>
<evidence type="ECO:0000313" key="9">
    <source>
        <dbReference type="EMBL" id="KKE83315.1"/>
    </source>
</evidence>
<comment type="subcellular location">
    <subcellularLocation>
        <location evidence="1 7">Periplasm</location>
    </subcellularLocation>
</comment>